<organism evidence="2 3">
    <name type="scientific">Natronorubrum thiooxidans</name>
    <dbReference type="NCBI Taxonomy" id="308853"/>
    <lineage>
        <taxon>Archaea</taxon>
        <taxon>Methanobacteriati</taxon>
        <taxon>Methanobacteriota</taxon>
        <taxon>Stenosarchaea group</taxon>
        <taxon>Halobacteria</taxon>
        <taxon>Halobacteriales</taxon>
        <taxon>Natrialbaceae</taxon>
        <taxon>Natronorubrum</taxon>
    </lineage>
</organism>
<feature type="compositionally biased region" description="Low complexity" evidence="1">
    <location>
        <begin position="258"/>
        <end position="268"/>
    </location>
</feature>
<feature type="region of interest" description="Disordered" evidence="1">
    <location>
        <begin position="249"/>
        <end position="268"/>
    </location>
</feature>
<dbReference type="AlphaFoldDB" id="A0A1N7FD08"/>
<sequence length="268" mass="28014">MKRRVFMGLGVASIGAGALHSTGAFSAVNAARGVSVSAAPLGDGLIGIVDQGPVKRNNKEPMVEISNNTTGSVSYEITLDTCSDGTLYDNDGGSGCSVTFTLNAGNSQFVSIEAAVTGTVSYTISTSGSVSLEATRTVESESGNTNPNVRIQAPNKDQDFTAALPQGNSGNIFEIKSVDIRDETNNVGLAEIKYEVREGSANGRLVAEKTVIPPDPDRYKPNGNPAETIEPNSGEIVKSDQLYTLRIRGENNNGDFNTTTLSTTTPSA</sequence>
<reference evidence="3" key="1">
    <citation type="submission" date="2017-01" db="EMBL/GenBank/DDBJ databases">
        <authorList>
            <person name="Varghese N."/>
            <person name="Submissions S."/>
        </authorList>
    </citation>
    <scope>NUCLEOTIDE SEQUENCE [LARGE SCALE GENOMIC DNA]</scope>
    <source>
        <strain evidence="3">type strain: HArc-</strain>
    </source>
</reference>
<gene>
    <name evidence="2" type="ORF">SAMN05421752_106201</name>
</gene>
<dbReference type="EMBL" id="FTNR01000006">
    <property type="protein sequence ID" value="SIR98106.1"/>
    <property type="molecule type" value="Genomic_DNA"/>
</dbReference>
<name>A0A1N7FD08_9EURY</name>
<evidence type="ECO:0000256" key="1">
    <source>
        <dbReference type="SAM" id="MobiDB-lite"/>
    </source>
</evidence>
<feature type="region of interest" description="Disordered" evidence="1">
    <location>
        <begin position="214"/>
        <end position="234"/>
    </location>
</feature>
<dbReference type="OrthoDB" id="181895at2157"/>
<evidence type="ECO:0000313" key="2">
    <source>
        <dbReference type="EMBL" id="SIR98106.1"/>
    </source>
</evidence>
<protein>
    <submittedName>
        <fullName evidence="2">Uncharacterized protein</fullName>
    </submittedName>
</protein>
<accession>A0A1N7FD08</accession>
<dbReference type="RefSeq" id="WP_143823883.1">
    <property type="nucleotide sequence ID" value="NZ_FTNR01000006.1"/>
</dbReference>
<proteinExistence type="predicted"/>
<keyword evidence="3" id="KW-1185">Reference proteome</keyword>
<evidence type="ECO:0000313" key="3">
    <source>
        <dbReference type="Proteomes" id="UP000185936"/>
    </source>
</evidence>
<dbReference type="Proteomes" id="UP000185936">
    <property type="component" value="Unassembled WGS sequence"/>
</dbReference>